<evidence type="ECO:0000313" key="2">
    <source>
        <dbReference type="Proteomes" id="UP001500843"/>
    </source>
</evidence>
<accession>A0ABP8XVK5</accession>
<keyword evidence="2" id="KW-1185">Reference proteome</keyword>
<dbReference type="Proteomes" id="UP001500843">
    <property type="component" value="Unassembled WGS sequence"/>
</dbReference>
<dbReference type="InterPro" id="IPR046003">
    <property type="entry name" value="DUF5959"/>
</dbReference>
<dbReference type="Pfam" id="PF19384">
    <property type="entry name" value="DUF5959"/>
    <property type="match status" value="1"/>
</dbReference>
<proteinExistence type="predicted"/>
<dbReference type="RefSeq" id="WP_253875921.1">
    <property type="nucleotide sequence ID" value="NZ_BAABHM010000022.1"/>
</dbReference>
<protein>
    <recommendedName>
        <fullName evidence="3">Sensory transduction regulator</fullName>
    </recommendedName>
</protein>
<dbReference type="EMBL" id="BAABHM010000022">
    <property type="protein sequence ID" value="GAA4715598.1"/>
    <property type="molecule type" value="Genomic_DNA"/>
</dbReference>
<comment type="caution">
    <text evidence="1">The sequence shown here is derived from an EMBL/GenBank/DDBJ whole genome shotgun (WGS) entry which is preliminary data.</text>
</comment>
<name>A0ABP8XVK5_9MICO</name>
<evidence type="ECO:0008006" key="3">
    <source>
        <dbReference type="Google" id="ProtNLM"/>
    </source>
</evidence>
<gene>
    <name evidence="1" type="ORF">GCM10023198_43740</name>
</gene>
<evidence type="ECO:0000313" key="1">
    <source>
        <dbReference type="EMBL" id="GAA4715598.1"/>
    </source>
</evidence>
<organism evidence="1 2">
    <name type="scientific">Promicromonospora umidemergens</name>
    <dbReference type="NCBI Taxonomy" id="629679"/>
    <lineage>
        <taxon>Bacteria</taxon>
        <taxon>Bacillati</taxon>
        <taxon>Actinomycetota</taxon>
        <taxon>Actinomycetes</taxon>
        <taxon>Micrococcales</taxon>
        <taxon>Promicromonosporaceae</taxon>
        <taxon>Promicromonospora</taxon>
    </lineage>
</organism>
<reference evidence="2" key="1">
    <citation type="journal article" date="2019" name="Int. J. Syst. Evol. Microbiol.">
        <title>The Global Catalogue of Microorganisms (GCM) 10K type strain sequencing project: providing services to taxonomists for standard genome sequencing and annotation.</title>
        <authorList>
            <consortium name="The Broad Institute Genomics Platform"/>
            <consortium name="The Broad Institute Genome Sequencing Center for Infectious Disease"/>
            <person name="Wu L."/>
            <person name="Ma J."/>
        </authorList>
    </citation>
    <scope>NUCLEOTIDE SEQUENCE [LARGE SCALE GENOMIC DNA]</scope>
    <source>
        <strain evidence="2">JCM 17975</strain>
    </source>
</reference>
<sequence>MTSRDPNQIAGLPCELFRFEGAGNVVALRLDTLDQREDGTITQAIGTIEIDCGSLSGGRGVRGVLTTYVSMEDLDDWQRVLDALDAGYDGAWRKDLRAYEVHVGWDGGDRHLVTVRDRMGLLTDVITAVPASEDWFEDAYDRLGRAYDLFEHR</sequence>